<keyword evidence="4" id="KW-1185">Reference proteome</keyword>
<accession>A0A699YNF7</accession>
<evidence type="ECO:0000313" key="3">
    <source>
        <dbReference type="EMBL" id="GFH09318.1"/>
    </source>
</evidence>
<sequence length="265" mass="27508">MARDRSDPDATTGFLGVDAPAAPAVLSADVVGGKVPVTLLTGNQAAAHDLKRKVESDGVSSGADDRSAKRSRGEAGAGATTGAGAAESNDLPPGHNGKGLVVTLEVSKPEGLVGQLVVGPMGPHQRVIFGRLPTADVVLEHQSLSRQHAALAVEGTAGLTLTDLQSDSPPGSVLCVDELLTAWVSSAVEVRSAGDPATSAGDLAGTTLDSLQALKATWDVLWEEYLKPRWRWQRLELHHAQERVIEGFCKKSLSAASSSSHMQST</sequence>
<dbReference type="InterPro" id="IPR008984">
    <property type="entry name" value="SMAD_FHA_dom_sf"/>
</dbReference>
<dbReference type="InterPro" id="IPR000253">
    <property type="entry name" value="FHA_dom"/>
</dbReference>
<organism evidence="3 4">
    <name type="scientific">Haematococcus lacustris</name>
    <name type="common">Green alga</name>
    <name type="synonym">Haematococcus pluvialis</name>
    <dbReference type="NCBI Taxonomy" id="44745"/>
    <lineage>
        <taxon>Eukaryota</taxon>
        <taxon>Viridiplantae</taxon>
        <taxon>Chlorophyta</taxon>
        <taxon>core chlorophytes</taxon>
        <taxon>Chlorophyceae</taxon>
        <taxon>CS clade</taxon>
        <taxon>Chlamydomonadales</taxon>
        <taxon>Haematococcaceae</taxon>
        <taxon>Haematococcus</taxon>
    </lineage>
</organism>
<dbReference type="Proteomes" id="UP000485058">
    <property type="component" value="Unassembled WGS sequence"/>
</dbReference>
<feature type="compositionally biased region" description="Basic and acidic residues" evidence="1">
    <location>
        <begin position="63"/>
        <end position="73"/>
    </location>
</feature>
<feature type="region of interest" description="Disordered" evidence="1">
    <location>
        <begin position="44"/>
        <end position="99"/>
    </location>
</feature>
<gene>
    <name evidence="3" type="ORF">HaLaN_04428</name>
</gene>
<name>A0A699YNF7_HAELA</name>
<evidence type="ECO:0000313" key="4">
    <source>
        <dbReference type="Proteomes" id="UP000485058"/>
    </source>
</evidence>
<dbReference type="PROSITE" id="PS50006">
    <property type="entry name" value="FHA_DOMAIN"/>
    <property type="match status" value="1"/>
</dbReference>
<proteinExistence type="predicted"/>
<feature type="domain" description="FHA" evidence="2">
    <location>
        <begin position="127"/>
        <end position="179"/>
    </location>
</feature>
<evidence type="ECO:0000259" key="2">
    <source>
        <dbReference type="PROSITE" id="PS50006"/>
    </source>
</evidence>
<dbReference type="EMBL" id="BLLF01000224">
    <property type="protein sequence ID" value="GFH09318.1"/>
    <property type="molecule type" value="Genomic_DNA"/>
</dbReference>
<evidence type="ECO:0000256" key="1">
    <source>
        <dbReference type="SAM" id="MobiDB-lite"/>
    </source>
</evidence>
<dbReference type="GO" id="GO:0016301">
    <property type="term" value="F:kinase activity"/>
    <property type="evidence" value="ECO:0007669"/>
    <property type="project" value="UniProtKB-KW"/>
</dbReference>
<protein>
    <submittedName>
        <fullName evidence="3">MAP kinase phosphatase 5</fullName>
    </submittedName>
</protein>
<keyword evidence="3" id="KW-0418">Kinase</keyword>
<dbReference type="AlphaFoldDB" id="A0A699YNF7"/>
<dbReference type="Gene3D" id="2.60.200.20">
    <property type="match status" value="1"/>
</dbReference>
<comment type="caution">
    <text evidence="3">The sequence shown here is derived from an EMBL/GenBank/DDBJ whole genome shotgun (WGS) entry which is preliminary data.</text>
</comment>
<reference evidence="3 4" key="1">
    <citation type="submission" date="2020-02" db="EMBL/GenBank/DDBJ databases">
        <title>Draft genome sequence of Haematococcus lacustris strain NIES-144.</title>
        <authorList>
            <person name="Morimoto D."/>
            <person name="Nakagawa S."/>
            <person name="Yoshida T."/>
            <person name="Sawayama S."/>
        </authorList>
    </citation>
    <scope>NUCLEOTIDE SEQUENCE [LARGE SCALE GENOMIC DNA]</scope>
    <source>
        <strain evidence="3 4">NIES-144</strain>
    </source>
</reference>
<dbReference type="SUPFAM" id="SSF49879">
    <property type="entry name" value="SMAD/FHA domain"/>
    <property type="match status" value="1"/>
</dbReference>
<dbReference type="Pfam" id="PF00498">
    <property type="entry name" value="FHA"/>
    <property type="match status" value="1"/>
</dbReference>
<keyword evidence="3" id="KW-0808">Transferase</keyword>